<evidence type="ECO:0000256" key="2">
    <source>
        <dbReference type="ARBA" id="ARBA00022723"/>
    </source>
</evidence>
<evidence type="ECO:0000259" key="6">
    <source>
        <dbReference type="Pfam" id="PF00413"/>
    </source>
</evidence>
<evidence type="ECO:0000256" key="3">
    <source>
        <dbReference type="ARBA" id="ARBA00022801"/>
    </source>
</evidence>
<name>A0A2X3W716_9STRE</name>
<dbReference type="OrthoDB" id="2148705at2"/>
<dbReference type="InterPro" id="IPR024079">
    <property type="entry name" value="MetalloPept_cat_dom_sf"/>
</dbReference>
<dbReference type="Proteomes" id="UP000249495">
    <property type="component" value="Chromosome 1"/>
</dbReference>
<keyword evidence="4" id="KW-0862">Zinc</keyword>
<dbReference type="KEGG" id="sfer:NCTC12278_00740"/>
<evidence type="ECO:0000256" key="5">
    <source>
        <dbReference type="SAM" id="Phobius"/>
    </source>
</evidence>
<dbReference type="GO" id="GO:0006508">
    <property type="term" value="P:proteolysis"/>
    <property type="evidence" value="ECO:0007669"/>
    <property type="project" value="UniProtKB-KW"/>
</dbReference>
<sequence length="236" mass="26155">MKNLLKMIFLVPRLILRLAWSIIFGLIKTAIVLAVIIFAFLYFTNNSSNQLTNALSEQVNKLTSLFDGSSQSLVDQVSQLSTDNYSHHGSRWSSNKASVCIDTDNTTLTQAYQTAIANWNATGSFTFTLTQDKSKADIIATEYSDANSQAAGLAETETNALTNRISYVDVKLNTYYLLNSQYGYTMDRIVHTAEHELGHAIGLDHDDSETSVMESAGSYHGIQEADIVKVKELYSK</sequence>
<feature type="domain" description="Peptidase M10 metallopeptidase" evidence="6">
    <location>
        <begin position="103"/>
        <end position="234"/>
    </location>
</feature>
<dbReference type="InterPro" id="IPR001818">
    <property type="entry name" value="Pept_M10_metallopeptidase"/>
</dbReference>
<dbReference type="STRING" id="1123303.GCA_000372425_00271"/>
<evidence type="ECO:0000256" key="4">
    <source>
        <dbReference type="ARBA" id="ARBA00022833"/>
    </source>
</evidence>
<dbReference type="CDD" id="cd04268">
    <property type="entry name" value="ZnMc_MMP_like"/>
    <property type="match status" value="1"/>
</dbReference>
<dbReference type="EMBL" id="LS483343">
    <property type="protein sequence ID" value="SQF40106.1"/>
    <property type="molecule type" value="Genomic_DNA"/>
</dbReference>
<dbReference type="GO" id="GO:0004222">
    <property type="term" value="F:metalloendopeptidase activity"/>
    <property type="evidence" value="ECO:0007669"/>
    <property type="project" value="InterPro"/>
</dbReference>
<evidence type="ECO:0000256" key="1">
    <source>
        <dbReference type="ARBA" id="ARBA00022670"/>
    </source>
</evidence>
<proteinExistence type="predicted"/>
<keyword evidence="8" id="KW-1185">Reference proteome</keyword>
<evidence type="ECO:0000313" key="8">
    <source>
        <dbReference type="Proteomes" id="UP000249495"/>
    </source>
</evidence>
<feature type="transmembrane region" description="Helical" evidence="5">
    <location>
        <begin position="20"/>
        <end position="43"/>
    </location>
</feature>
<dbReference type="Gene3D" id="3.40.390.10">
    <property type="entry name" value="Collagenase (Catalytic Domain)"/>
    <property type="match status" value="1"/>
</dbReference>
<protein>
    <submittedName>
        <fullName evidence="7">Zn-dependent protease</fullName>
    </submittedName>
</protein>
<evidence type="ECO:0000313" key="7">
    <source>
        <dbReference type="EMBL" id="SQF40106.1"/>
    </source>
</evidence>
<dbReference type="RefSeq" id="WP_018029599.1">
    <property type="nucleotide sequence ID" value="NZ_LS483343.1"/>
</dbReference>
<gene>
    <name evidence="7" type="ORF">NCTC12278_00740</name>
</gene>
<keyword evidence="5" id="KW-0812">Transmembrane</keyword>
<dbReference type="SUPFAM" id="SSF55486">
    <property type="entry name" value="Metalloproteases ('zincins'), catalytic domain"/>
    <property type="match status" value="1"/>
</dbReference>
<dbReference type="AlphaFoldDB" id="A0A2X3W716"/>
<keyword evidence="2" id="KW-0479">Metal-binding</keyword>
<accession>A0A2X3W716</accession>
<dbReference type="GO" id="GO:0008270">
    <property type="term" value="F:zinc ion binding"/>
    <property type="evidence" value="ECO:0007669"/>
    <property type="project" value="InterPro"/>
</dbReference>
<reference evidence="7 8" key="1">
    <citation type="submission" date="2018-06" db="EMBL/GenBank/DDBJ databases">
        <authorList>
            <consortium name="Pathogen Informatics"/>
            <person name="Doyle S."/>
        </authorList>
    </citation>
    <scope>NUCLEOTIDE SEQUENCE [LARGE SCALE GENOMIC DNA]</scope>
    <source>
        <strain evidence="7 8">NCTC12278</strain>
    </source>
</reference>
<keyword evidence="5" id="KW-1133">Transmembrane helix</keyword>
<keyword evidence="5" id="KW-0472">Membrane</keyword>
<keyword evidence="3" id="KW-0378">Hydrolase</keyword>
<organism evidence="7 8">
    <name type="scientific">Streptococcus ferus</name>
    <dbReference type="NCBI Taxonomy" id="1345"/>
    <lineage>
        <taxon>Bacteria</taxon>
        <taxon>Bacillati</taxon>
        <taxon>Bacillota</taxon>
        <taxon>Bacilli</taxon>
        <taxon>Lactobacillales</taxon>
        <taxon>Streptococcaceae</taxon>
        <taxon>Streptococcus</taxon>
    </lineage>
</organism>
<dbReference type="GO" id="GO:0031012">
    <property type="term" value="C:extracellular matrix"/>
    <property type="evidence" value="ECO:0007669"/>
    <property type="project" value="InterPro"/>
</dbReference>
<keyword evidence="1 7" id="KW-0645">Protease</keyword>
<dbReference type="Pfam" id="PF00413">
    <property type="entry name" value="Peptidase_M10"/>
    <property type="match status" value="1"/>
</dbReference>